<evidence type="ECO:0000259" key="1">
    <source>
        <dbReference type="Pfam" id="PF01636"/>
    </source>
</evidence>
<comment type="caution">
    <text evidence="2">The sequence shown here is derived from an EMBL/GenBank/DDBJ whole genome shotgun (WGS) entry which is preliminary data.</text>
</comment>
<dbReference type="SUPFAM" id="SSF56112">
    <property type="entry name" value="Protein kinase-like (PK-like)"/>
    <property type="match status" value="1"/>
</dbReference>
<dbReference type="Proteomes" id="UP000886105">
    <property type="component" value="Unassembled WGS sequence"/>
</dbReference>
<dbReference type="Gene3D" id="3.90.1200.10">
    <property type="match status" value="1"/>
</dbReference>
<name>A0A7C5SP77_9DEIN</name>
<dbReference type="InterPro" id="IPR011009">
    <property type="entry name" value="Kinase-like_dom_sf"/>
</dbReference>
<accession>A0A7C5SP77</accession>
<proteinExistence type="predicted"/>
<protein>
    <submittedName>
        <fullName evidence="2">Aminoglycoside phosphotransferase family protein</fullName>
    </submittedName>
</protein>
<gene>
    <name evidence="2" type="ORF">ENJ85_00165</name>
</gene>
<dbReference type="PANTHER" id="PTHR40086">
    <property type="entry name" value="PHOSPHOTRANSFERASE YTMP-RELATED"/>
    <property type="match status" value="1"/>
</dbReference>
<reference evidence="2" key="1">
    <citation type="journal article" date="2020" name="mSystems">
        <title>Genome- and Community-Level Interaction Insights into Carbon Utilization and Element Cycling Functions of Hydrothermarchaeota in Hydrothermal Sediment.</title>
        <authorList>
            <person name="Zhou Z."/>
            <person name="Liu Y."/>
            <person name="Xu W."/>
            <person name="Pan J."/>
            <person name="Luo Z.H."/>
            <person name="Li M."/>
        </authorList>
    </citation>
    <scope>NUCLEOTIDE SEQUENCE [LARGE SCALE GENOMIC DNA]</scope>
    <source>
        <strain evidence="2">HyVt-523</strain>
    </source>
</reference>
<dbReference type="InterPro" id="IPR002575">
    <property type="entry name" value="Aminoglycoside_PTrfase"/>
</dbReference>
<dbReference type="Pfam" id="PF01636">
    <property type="entry name" value="APH"/>
    <property type="match status" value="1"/>
</dbReference>
<organism evidence="2">
    <name type="scientific">Oceanithermus profundus</name>
    <dbReference type="NCBI Taxonomy" id="187137"/>
    <lineage>
        <taxon>Bacteria</taxon>
        <taxon>Thermotogati</taxon>
        <taxon>Deinococcota</taxon>
        <taxon>Deinococci</taxon>
        <taxon>Thermales</taxon>
        <taxon>Thermaceae</taxon>
        <taxon>Oceanithermus</taxon>
    </lineage>
</organism>
<dbReference type="PANTHER" id="PTHR40086:SF1">
    <property type="entry name" value="CELL CYCLE REGULATOR CCRZ"/>
    <property type="match status" value="1"/>
</dbReference>
<sequence>MTQALEQRLGTPLRPALEGQEARVFLGNGYVVKVYGPHEVHLPRLEAANLARAGLSDWLVGVWSPETLSGYAALVLRRFSGRPFEPGRFDGRALARLAGFLLRLHRLPEPGRTSAEPVRRRLARFRESLADVPAALEAIARLEPRLHLLDGVPHAFVHHDLWAGNVLLAEGGAVLVVDWSRAGPGDPARDLAILTTGSLSLLPRERCLHALTRIARRYPDPLALWRRVALWVPLTFLHDLHWFREKEPEGFEEALADKLPRIEWTLHGFPRTPW</sequence>
<evidence type="ECO:0000313" key="2">
    <source>
        <dbReference type="EMBL" id="HHO57567.1"/>
    </source>
</evidence>
<feature type="domain" description="Aminoglycoside phosphotransferase" evidence="1">
    <location>
        <begin position="14"/>
        <end position="230"/>
    </location>
</feature>
<dbReference type="EMBL" id="DRNZ01000013">
    <property type="protein sequence ID" value="HHO57567.1"/>
    <property type="molecule type" value="Genomic_DNA"/>
</dbReference>
<dbReference type="AlphaFoldDB" id="A0A7C5SP77"/>
<dbReference type="InterPro" id="IPR052077">
    <property type="entry name" value="CcrZ_PhaseVar_Mediator"/>
</dbReference>